<dbReference type="InterPro" id="IPR021312">
    <property type="entry name" value="DUF2889"/>
</dbReference>
<evidence type="ECO:0008006" key="3">
    <source>
        <dbReference type="Google" id="ProtNLM"/>
    </source>
</evidence>
<name>A0A7U8GPR7_NEPCE</name>
<dbReference type="Proteomes" id="UP000002171">
    <property type="component" value="Unassembled WGS sequence"/>
</dbReference>
<dbReference type="OrthoDB" id="6862397at2"/>
<gene>
    <name evidence="1" type="ORF">MED92_12059</name>
</gene>
<sequence>MPLPTPTARKLKHTRRVICEGFKREDGLWDIEAFLIDTKSFDLTIRDSEAWTLPAGEALHGMSIRITVDLELNILDAVAAMDHTPFSHCPSISDAYKQLIGLKIESGFTKKTKELFSGRSGCTHLLELLGPLATAAFQSTHQEREAAENFWQGADQRPPLLDSCHALSADGPIVKQHWPHYYEDNSLETIPVQNLEKVKCCNEHEPA</sequence>
<comment type="caution">
    <text evidence="1">The sequence shown here is derived from an EMBL/GenBank/DDBJ whole genome shotgun (WGS) entry which is preliminary data.</text>
</comment>
<reference evidence="1 2" key="1">
    <citation type="submission" date="2006-02" db="EMBL/GenBank/DDBJ databases">
        <authorList>
            <person name="Pinhassi J."/>
            <person name="Pedros-Alio C."/>
            <person name="Ferriera S."/>
            <person name="Johnson J."/>
            <person name="Kravitz S."/>
            <person name="Halpern A."/>
            <person name="Remington K."/>
            <person name="Beeson K."/>
            <person name="Tran B."/>
            <person name="Rogers Y.-H."/>
            <person name="Friedman R."/>
            <person name="Venter J.C."/>
        </authorList>
    </citation>
    <scope>NUCLEOTIDE SEQUENCE [LARGE SCALE GENOMIC DNA]</scope>
    <source>
        <strain evidence="1 2">MED92</strain>
    </source>
</reference>
<accession>A0A7U8GPR7</accession>
<organism evidence="1 2">
    <name type="scientific">Neptuniibacter caesariensis</name>
    <dbReference type="NCBI Taxonomy" id="207954"/>
    <lineage>
        <taxon>Bacteria</taxon>
        <taxon>Pseudomonadati</taxon>
        <taxon>Pseudomonadota</taxon>
        <taxon>Gammaproteobacteria</taxon>
        <taxon>Oceanospirillales</taxon>
        <taxon>Oceanospirillaceae</taxon>
        <taxon>Neptuniibacter</taxon>
    </lineage>
</organism>
<dbReference type="Pfam" id="PF11136">
    <property type="entry name" value="DUF2889"/>
    <property type="match status" value="1"/>
</dbReference>
<proteinExistence type="predicted"/>
<dbReference type="AlphaFoldDB" id="A0A7U8GPR7"/>
<evidence type="ECO:0000313" key="2">
    <source>
        <dbReference type="Proteomes" id="UP000002171"/>
    </source>
</evidence>
<protein>
    <recommendedName>
        <fullName evidence="3">DUF2889 domain-containing protein</fullName>
    </recommendedName>
</protein>
<keyword evidence="2" id="KW-1185">Reference proteome</keyword>
<evidence type="ECO:0000313" key="1">
    <source>
        <dbReference type="EMBL" id="EAR59592.1"/>
    </source>
</evidence>
<dbReference type="EMBL" id="AAOW01000042">
    <property type="protein sequence ID" value="EAR59592.1"/>
    <property type="molecule type" value="Genomic_DNA"/>
</dbReference>